<dbReference type="EMBL" id="JAJSOF020000011">
    <property type="protein sequence ID" value="KAJ4445077.1"/>
    <property type="molecule type" value="Genomic_DNA"/>
</dbReference>
<comment type="caution">
    <text evidence="2">The sequence shown here is derived from an EMBL/GenBank/DDBJ whole genome shotgun (WGS) entry which is preliminary data.</text>
</comment>
<protein>
    <submittedName>
        <fullName evidence="2">Uncharacterized protein</fullName>
    </submittedName>
</protein>
<evidence type="ECO:0000313" key="2">
    <source>
        <dbReference type="EMBL" id="KAJ4445077.1"/>
    </source>
</evidence>
<sequence length="162" mass="18320">LNKKLFSNAECIEEANKKRDFSFYESVLKKQRAGNQSFPENREECDVDEPQVIVEFDPNQPSTSSSGQGIPLSSATLEDPQGSTSKKSKTSPFNITPIPKIKRGSRIGDERPAVLWSSHLRLIKPSWWKLKKTKEVKKAEQQAWNRAHGCKSNRYQGRSSAV</sequence>
<keyword evidence="3" id="KW-1185">Reference proteome</keyword>
<evidence type="ECO:0000256" key="1">
    <source>
        <dbReference type="SAM" id="MobiDB-lite"/>
    </source>
</evidence>
<feature type="non-terminal residue" evidence="2">
    <location>
        <position position="1"/>
    </location>
</feature>
<proteinExistence type="predicted"/>
<gene>
    <name evidence="2" type="ORF">ANN_06876</name>
</gene>
<name>A0ABQ8TFG9_PERAM</name>
<feature type="region of interest" description="Disordered" evidence="1">
    <location>
        <begin position="139"/>
        <end position="162"/>
    </location>
</feature>
<organism evidence="2 3">
    <name type="scientific">Periplaneta americana</name>
    <name type="common">American cockroach</name>
    <name type="synonym">Blatta americana</name>
    <dbReference type="NCBI Taxonomy" id="6978"/>
    <lineage>
        <taxon>Eukaryota</taxon>
        <taxon>Metazoa</taxon>
        <taxon>Ecdysozoa</taxon>
        <taxon>Arthropoda</taxon>
        <taxon>Hexapoda</taxon>
        <taxon>Insecta</taxon>
        <taxon>Pterygota</taxon>
        <taxon>Neoptera</taxon>
        <taxon>Polyneoptera</taxon>
        <taxon>Dictyoptera</taxon>
        <taxon>Blattodea</taxon>
        <taxon>Blattoidea</taxon>
        <taxon>Blattidae</taxon>
        <taxon>Blattinae</taxon>
        <taxon>Periplaneta</taxon>
    </lineage>
</organism>
<reference evidence="2 3" key="1">
    <citation type="journal article" date="2022" name="Allergy">
        <title>Genome assembly and annotation of Periplaneta americana reveal a comprehensive cockroach allergen profile.</title>
        <authorList>
            <person name="Wang L."/>
            <person name="Xiong Q."/>
            <person name="Saelim N."/>
            <person name="Wang L."/>
            <person name="Nong W."/>
            <person name="Wan A.T."/>
            <person name="Shi M."/>
            <person name="Liu X."/>
            <person name="Cao Q."/>
            <person name="Hui J.H.L."/>
            <person name="Sookrung N."/>
            <person name="Leung T.F."/>
            <person name="Tungtrongchitr A."/>
            <person name="Tsui S.K.W."/>
        </authorList>
    </citation>
    <scope>NUCLEOTIDE SEQUENCE [LARGE SCALE GENOMIC DNA]</scope>
    <source>
        <strain evidence="2">PWHHKU_190912</strain>
    </source>
</reference>
<feature type="region of interest" description="Disordered" evidence="1">
    <location>
        <begin position="32"/>
        <end position="109"/>
    </location>
</feature>
<feature type="compositionally biased region" description="Polar residues" evidence="1">
    <location>
        <begin position="153"/>
        <end position="162"/>
    </location>
</feature>
<accession>A0ABQ8TFG9</accession>
<dbReference type="Proteomes" id="UP001148838">
    <property type="component" value="Unassembled WGS sequence"/>
</dbReference>
<feature type="compositionally biased region" description="Polar residues" evidence="1">
    <location>
        <begin position="59"/>
        <end position="94"/>
    </location>
</feature>
<evidence type="ECO:0000313" key="3">
    <source>
        <dbReference type="Proteomes" id="UP001148838"/>
    </source>
</evidence>